<comment type="subcellular location">
    <subcellularLocation>
        <location evidence="1">Secreted</location>
    </subcellularLocation>
</comment>
<name>A0A2K9E156_9FIRM</name>
<dbReference type="Gene3D" id="2.60.40.680">
    <property type="match status" value="4"/>
</dbReference>
<evidence type="ECO:0000256" key="3">
    <source>
        <dbReference type="ARBA" id="ARBA00022737"/>
    </source>
</evidence>
<feature type="domain" description="Cohesin" evidence="5">
    <location>
        <begin position="406"/>
        <end position="540"/>
    </location>
</feature>
<feature type="domain" description="Cohesin" evidence="5">
    <location>
        <begin position="227"/>
        <end position="360"/>
    </location>
</feature>
<feature type="chain" id="PRO_5039575786" evidence="4">
    <location>
        <begin position="23"/>
        <end position="735"/>
    </location>
</feature>
<keyword evidence="7" id="KW-1185">Reference proteome</keyword>
<proteinExistence type="predicted"/>
<feature type="domain" description="Cohesin" evidence="5">
    <location>
        <begin position="577"/>
        <end position="709"/>
    </location>
</feature>
<gene>
    <name evidence="6" type="ORF">HVS_07955</name>
</gene>
<dbReference type="SUPFAM" id="SSF49384">
    <property type="entry name" value="Carbohydrate-binding domain"/>
    <property type="match status" value="4"/>
</dbReference>
<dbReference type="EMBL" id="CP025197">
    <property type="protein sequence ID" value="AUG57502.1"/>
    <property type="molecule type" value="Genomic_DNA"/>
</dbReference>
<keyword evidence="4" id="KW-0732">Signal</keyword>
<evidence type="ECO:0000256" key="2">
    <source>
        <dbReference type="ARBA" id="ARBA00022525"/>
    </source>
</evidence>
<feature type="domain" description="Cohesin" evidence="5">
    <location>
        <begin position="53"/>
        <end position="183"/>
    </location>
</feature>
<keyword evidence="2" id="KW-0964">Secreted</keyword>
<evidence type="ECO:0000256" key="1">
    <source>
        <dbReference type="ARBA" id="ARBA00004613"/>
    </source>
</evidence>
<accession>A0A2K9E156</accession>
<organism evidence="6 7">
    <name type="scientific">Acetivibrio saccincola</name>
    <dbReference type="NCBI Taxonomy" id="1677857"/>
    <lineage>
        <taxon>Bacteria</taxon>
        <taxon>Bacillati</taxon>
        <taxon>Bacillota</taxon>
        <taxon>Clostridia</taxon>
        <taxon>Eubacteriales</taxon>
        <taxon>Oscillospiraceae</taxon>
        <taxon>Acetivibrio</taxon>
    </lineage>
</organism>
<evidence type="ECO:0000259" key="5">
    <source>
        <dbReference type="Pfam" id="PF00963"/>
    </source>
</evidence>
<evidence type="ECO:0000256" key="4">
    <source>
        <dbReference type="SAM" id="SignalP"/>
    </source>
</evidence>
<reference evidence="6 7" key="1">
    <citation type="submission" date="2017-12" db="EMBL/GenBank/DDBJ databases">
        <title>Complete genome sequence of Herbivorax saccincola GGR1, a novel Cellulosome-producing hydrolytic bacterium in a thermophilic biogas plant, established by Illumina and Nanopore MinION sequencing.</title>
        <authorList>
            <person name="Pechtl A."/>
            <person name="Ruckert C."/>
            <person name="Koeck D.E."/>
            <person name="Maus I."/>
            <person name="Winkler A."/>
            <person name="Kalinowski J."/>
            <person name="Puhler A."/>
            <person name="Schwarz W.W."/>
            <person name="Zverlov V.V."/>
            <person name="Schluter A."/>
            <person name="Liebl W."/>
        </authorList>
    </citation>
    <scope>NUCLEOTIDE SEQUENCE [LARGE SCALE GENOMIC DNA]</scope>
    <source>
        <strain evidence="7">SR1</strain>
    </source>
</reference>
<dbReference type="GO" id="GO:0000272">
    <property type="term" value="P:polysaccharide catabolic process"/>
    <property type="evidence" value="ECO:0007669"/>
    <property type="project" value="InterPro"/>
</dbReference>
<dbReference type="InterPro" id="IPR002102">
    <property type="entry name" value="Cohesin_dom"/>
</dbReference>
<dbReference type="InterPro" id="IPR008965">
    <property type="entry name" value="CBM2/CBM3_carb-bd_dom_sf"/>
</dbReference>
<dbReference type="RefSeq" id="WP_101300916.1">
    <property type="nucleotide sequence ID" value="NZ_CP025197.1"/>
</dbReference>
<protein>
    <submittedName>
        <fullName evidence="6">Cohesin domain protein</fullName>
    </submittedName>
</protein>
<evidence type="ECO:0000313" key="7">
    <source>
        <dbReference type="Proteomes" id="UP000233534"/>
    </source>
</evidence>
<dbReference type="AlphaFoldDB" id="A0A2K9E156"/>
<dbReference type="KEGG" id="hsc:HVS_07955"/>
<keyword evidence="3" id="KW-0677">Repeat</keyword>
<evidence type="ECO:0000313" key="6">
    <source>
        <dbReference type="EMBL" id="AUG57502.1"/>
    </source>
</evidence>
<dbReference type="Proteomes" id="UP000233534">
    <property type="component" value="Chromosome"/>
</dbReference>
<dbReference type="GO" id="GO:0005576">
    <property type="term" value="C:extracellular region"/>
    <property type="evidence" value="ECO:0007669"/>
    <property type="project" value="UniProtKB-SubCell"/>
</dbReference>
<dbReference type="CDD" id="cd08547">
    <property type="entry name" value="Type_II_cohesin"/>
    <property type="match status" value="4"/>
</dbReference>
<dbReference type="Pfam" id="PF00963">
    <property type="entry name" value="Cohesin"/>
    <property type="match status" value="4"/>
</dbReference>
<dbReference type="GO" id="GO:0030246">
    <property type="term" value="F:carbohydrate binding"/>
    <property type="evidence" value="ECO:0007669"/>
    <property type="project" value="InterPro"/>
</dbReference>
<feature type="signal peptide" evidence="4">
    <location>
        <begin position="1"/>
        <end position="22"/>
    </location>
</feature>
<sequence length="735" mass="80532">MKKNICRVLVVALLLTSVFAISNLDSVLDAFSSISGSKNGSVNAKTIENYLSLEFDKEKAQVGEIILAKVNAYSIDNLAGFQINIKYDPEILEAVDPDTGTPMKRKTFPKDGDILVNDNYKVLTMASNNIEEGILNFGKTYTFFDEYRKSGNGENTGTLAVIGFKVLKEEPVSVGFEDTVTMPGGISGTLLYDWKGNRITNYTTSQPFTINEKDSEDGNDTYGSLSLELDKTYAEVGDVIEAVIKVDNINYLSAFQLNIKYDPEFLQPVNPDTLEPFKAGTVPEGGTLVVNEEYMPFKIAANDAEKGILNFGKSYSLLNDYRLSGQGEGSTGTLGTIGFKVLKEGNTSISFEDTITMPNSISGTMLYDWYGNKITNYSVIQPEIIIISQSDDGPVETPSPEEPGYIEIKLDKTSAKAGEIIKAYINVNGIPNLAAYQLNIEYDANVLEPVDVNTGQPFRENTSPSNGDVLMNQEFGIISMASNNLSKGILNFGKAYSYMEEYRLSGKPEESGTIGVIGFKVLREESTNIRFENTSTMPNGISGTYLSNWYGERLTNYRIIQPETINASSSVSENNVSIVVDKSSAKAGEIITATFLLKGVENFAGYQLNVQYDPEVLVPVQPSGEVYGKRTMPGGSTVINNEEFLPISVVSNDLEAGRLAFGKLYVDMTSLRSSGYSEDGGVLAEISFKVLKEERTEITFERRPSASGTTLGVMIFNWDGYEIPDCKVQESVVIN</sequence>